<dbReference type="STRING" id="500610.SAMN02799615_00079"/>
<dbReference type="InterPro" id="IPR019291">
    <property type="entry name" value="Host_attachment_protein"/>
</dbReference>
<protein>
    <submittedName>
        <fullName evidence="2">Protein required for attachment to host cells</fullName>
    </submittedName>
</protein>
<evidence type="ECO:0000256" key="1">
    <source>
        <dbReference type="SAM" id="MobiDB-lite"/>
    </source>
</evidence>
<keyword evidence="3" id="KW-1185">Reference proteome</keyword>
<organism evidence="2 3">
    <name type="scientific">Dyella marensis</name>
    <dbReference type="NCBI Taxonomy" id="500610"/>
    <lineage>
        <taxon>Bacteria</taxon>
        <taxon>Pseudomonadati</taxon>
        <taxon>Pseudomonadota</taxon>
        <taxon>Gammaproteobacteria</taxon>
        <taxon>Lysobacterales</taxon>
        <taxon>Rhodanobacteraceae</taxon>
        <taxon>Dyella</taxon>
    </lineage>
</organism>
<evidence type="ECO:0000313" key="2">
    <source>
        <dbReference type="EMBL" id="SFE00862.1"/>
    </source>
</evidence>
<name>A0A1I1X0J1_9GAMM</name>
<dbReference type="Proteomes" id="UP000199477">
    <property type="component" value="Unassembled WGS sequence"/>
</dbReference>
<dbReference type="Pfam" id="PF10116">
    <property type="entry name" value="Host_attach"/>
    <property type="match status" value="1"/>
</dbReference>
<feature type="compositionally biased region" description="Basic and acidic residues" evidence="1">
    <location>
        <begin position="61"/>
        <end position="71"/>
    </location>
</feature>
<sequence length="143" mass="15933">MSNTWILVADAARARLFELTRKGADPAEIACYSYPEGRSPGREQDHGRLPRVQESNSPSRHAIEPRTSLRDKHAHRFADTLSAVVQQGRQDGCYDKLILMGPPRFLGVLHDSLDEQTAARVVGEVRNDLLTLTPAQLRTHLPA</sequence>
<feature type="compositionally biased region" description="Basic and acidic residues" evidence="1">
    <location>
        <begin position="39"/>
        <end position="48"/>
    </location>
</feature>
<proteinExistence type="predicted"/>
<dbReference type="AlphaFoldDB" id="A0A1I1X0J1"/>
<accession>A0A1I1X0J1</accession>
<dbReference type="EMBL" id="FONH01000001">
    <property type="protein sequence ID" value="SFE00862.1"/>
    <property type="molecule type" value="Genomic_DNA"/>
</dbReference>
<feature type="region of interest" description="Disordered" evidence="1">
    <location>
        <begin position="34"/>
        <end position="72"/>
    </location>
</feature>
<reference evidence="3" key="1">
    <citation type="submission" date="2016-10" db="EMBL/GenBank/DDBJ databases">
        <authorList>
            <person name="Varghese N."/>
            <person name="Submissions S."/>
        </authorList>
    </citation>
    <scope>NUCLEOTIDE SEQUENCE [LARGE SCALE GENOMIC DNA]</scope>
    <source>
        <strain evidence="3">UNC178MFTsu3.1</strain>
    </source>
</reference>
<evidence type="ECO:0000313" key="3">
    <source>
        <dbReference type="Proteomes" id="UP000199477"/>
    </source>
</evidence>
<gene>
    <name evidence="2" type="ORF">SAMN02799615_00079</name>
</gene>